<name>A0ABV3ILX4_9ACTN</name>
<gene>
    <name evidence="2" type="ORF">AB0L03_01170</name>
</gene>
<dbReference type="PANTHER" id="PTHR42877">
    <property type="entry name" value="L-ORNITHINE N(5)-MONOOXYGENASE-RELATED"/>
    <property type="match status" value="1"/>
</dbReference>
<dbReference type="Gene3D" id="3.50.50.60">
    <property type="entry name" value="FAD/NAD(P)-binding domain"/>
    <property type="match status" value="3"/>
</dbReference>
<protein>
    <submittedName>
        <fullName evidence="2">NAD(P)/FAD-dependent oxidoreductase</fullName>
        <ecNumber evidence="2">1.14.13.-</ecNumber>
    </submittedName>
</protein>
<dbReference type="RefSeq" id="WP_366086342.1">
    <property type="nucleotide sequence ID" value="NZ_JBFASG010000001.1"/>
</dbReference>
<organism evidence="2 3">
    <name type="scientific">Streptomyces roseoverticillatus</name>
    <dbReference type="NCBI Taxonomy" id="66429"/>
    <lineage>
        <taxon>Bacteria</taxon>
        <taxon>Bacillati</taxon>
        <taxon>Actinomycetota</taxon>
        <taxon>Actinomycetes</taxon>
        <taxon>Kitasatosporales</taxon>
        <taxon>Streptomycetaceae</taxon>
        <taxon>Streptomyces</taxon>
    </lineage>
</organism>
<feature type="region of interest" description="Disordered" evidence="1">
    <location>
        <begin position="502"/>
        <end position="534"/>
    </location>
</feature>
<dbReference type="PRINTS" id="PR00469">
    <property type="entry name" value="PNDRDTASEII"/>
</dbReference>
<evidence type="ECO:0000313" key="2">
    <source>
        <dbReference type="EMBL" id="MEV4921460.1"/>
    </source>
</evidence>
<accession>A0ABV3ILX4</accession>
<dbReference type="InterPro" id="IPR051209">
    <property type="entry name" value="FAD-bind_Monooxygenase_sf"/>
</dbReference>
<dbReference type="EC" id="1.14.13.-" evidence="2"/>
<comment type="caution">
    <text evidence="2">The sequence shown here is derived from an EMBL/GenBank/DDBJ whole genome shotgun (WGS) entry which is preliminary data.</text>
</comment>
<evidence type="ECO:0000256" key="1">
    <source>
        <dbReference type="SAM" id="MobiDB-lite"/>
    </source>
</evidence>
<dbReference type="Pfam" id="PF13738">
    <property type="entry name" value="Pyr_redox_3"/>
    <property type="match status" value="1"/>
</dbReference>
<dbReference type="EMBL" id="JBFASG010000001">
    <property type="protein sequence ID" value="MEV4921460.1"/>
    <property type="molecule type" value="Genomic_DNA"/>
</dbReference>
<proteinExistence type="predicted"/>
<keyword evidence="3" id="KW-1185">Reference proteome</keyword>
<dbReference type="InterPro" id="IPR036188">
    <property type="entry name" value="FAD/NAD-bd_sf"/>
</dbReference>
<reference evidence="2 3" key="1">
    <citation type="submission" date="2024-06" db="EMBL/GenBank/DDBJ databases">
        <title>The Natural Products Discovery Center: Release of the First 8490 Sequenced Strains for Exploring Actinobacteria Biosynthetic Diversity.</title>
        <authorList>
            <person name="Kalkreuter E."/>
            <person name="Kautsar S.A."/>
            <person name="Yang D."/>
            <person name="Bader C.D."/>
            <person name="Teijaro C.N."/>
            <person name="Fluegel L."/>
            <person name="Davis C.M."/>
            <person name="Simpson J.R."/>
            <person name="Lauterbach L."/>
            <person name="Steele A.D."/>
            <person name="Gui C."/>
            <person name="Meng S."/>
            <person name="Li G."/>
            <person name="Viehrig K."/>
            <person name="Ye F."/>
            <person name="Su P."/>
            <person name="Kiefer A.F."/>
            <person name="Nichols A."/>
            <person name="Cepeda A.J."/>
            <person name="Yan W."/>
            <person name="Fan B."/>
            <person name="Jiang Y."/>
            <person name="Adhikari A."/>
            <person name="Zheng C.-J."/>
            <person name="Schuster L."/>
            <person name="Cowan T.M."/>
            <person name="Smanski M.J."/>
            <person name="Chevrette M.G."/>
            <person name="De Carvalho L.P.S."/>
            <person name="Shen B."/>
        </authorList>
    </citation>
    <scope>NUCLEOTIDE SEQUENCE [LARGE SCALE GENOMIC DNA]</scope>
    <source>
        <strain evidence="2 3">NPDC053791</strain>
    </source>
</reference>
<dbReference type="PANTHER" id="PTHR42877:SF4">
    <property type="entry name" value="FAD_NAD(P)-BINDING DOMAIN-CONTAINING PROTEIN-RELATED"/>
    <property type="match status" value="1"/>
</dbReference>
<sequence length="534" mass="57762">MAERAADGGGRGTAGGGEDTAEVLVIGAGLSGVAAAIALRRAGITDVAVLEKSAEIGGTWRDNTYPGCGCDVPALLYEYSFAPHAWDRCFADRRDILDYLRATAATHGVDKAVQHGVEVLEARWDAGSHRWRLRTTAGARTTRAVIVATGLWHRLRHPRIPGLDAFPGPVFHSARWDHEADLTGRRIAVVGTGASAVQFLPELQPAAGHIDVFQSTPHWVLPRPGYALPPALHRHAVLRRALRGQQYWTQEAVGVLLRHPRLLRPLEAAARLHLHRSVPDPALRRMLTPGYRIGGRRLIASDTYYPALTRPNVRLHPTRVTAVEGRDVIGADGTRARADAVILATGYQVGDLPLAHRLYGTDGIALARTWARDRRAYLGTSVSGYPNLFLLTGPNLLSGITSVPMAVEAQLRYVTSALTRLRTGGYTALDIRPDVQEAHCAAVHAALQSTVYNTAGCSSYYFGLPGVNTFCWPWSTGRLVKRLRAFAPDAYTWSTAPEAADRAVTGPKPAAEAEAEAEAEHCSKSPGRTYPGPM</sequence>
<dbReference type="SUPFAM" id="SSF51905">
    <property type="entry name" value="FAD/NAD(P)-binding domain"/>
    <property type="match status" value="1"/>
</dbReference>
<dbReference type="GO" id="GO:0016491">
    <property type="term" value="F:oxidoreductase activity"/>
    <property type="evidence" value="ECO:0007669"/>
    <property type="project" value="UniProtKB-KW"/>
</dbReference>
<dbReference type="PRINTS" id="PR00368">
    <property type="entry name" value="FADPNR"/>
</dbReference>
<dbReference type="Proteomes" id="UP001552479">
    <property type="component" value="Unassembled WGS sequence"/>
</dbReference>
<evidence type="ECO:0000313" key="3">
    <source>
        <dbReference type="Proteomes" id="UP001552479"/>
    </source>
</evidence>
<keyword evidence="2" id="KW-0560">Oxidoreductase</keyword>